<dbReference type="Proteomes" id="UP000593572">
    <property type="component" value="Unassembled WGS sequence"/>
</dbReference>
<protein>
    <recommendedName>
        <fullName evidence="3">RNase H type-1 domain-containing protein</fullName>
    </recommendedName>
</protein>
<dbReference type="AlphaFoldDB" id="A0A7J8MNT7"/>
<evidence type="ECO:0008006" key="3">
    <source>
        <dbReference type="Google" id="ProtNLM"/>
    </source>
</evidence>
<name>A0A7J8MNT7_9ROSI</name>
<proteinExistence type="predicted"/>
<evidence type="ECO:0000313" key="2">
    <source>
        <dbReference type="Proteomes" id="UP000593572"/>
    </source>
</evidence>
<sequence>MHLYIDGAVRNEKSFAAAARCIICKQNGEWMQGYNHYLGSCSILKLNFGGFLMVSYLASSSLPLIRRIPLFLQTVEQ</sequence>
<keyword evidence="2" id="KW-1185">Reference proteome</keyword>
<dbReference type="EMBL" id="JABEZX010000009">
    <property type="protein sequence ID" value="MBA0566242.1"/>
    <property type="molecule type" value="Genomic_DNA"/>
</dbReference>
<accession>A0A7J8MNT7</accession>
<reference evidence="1 2" key="1">
    <citation type="journal article" date="2019" name="Genome Biol. Evol.">
        <title>Insights into the evolution of the New World diploid cottons (Gossypium, subgenus Houzingenia) based on genome sequencing.</title>
        <authorList>
            <person name="Grover C.E."/>
            <person name="Arick M.A. 2nd"/>
            <person name="Thrash A."/>
            <person name="Conover J.L."/>
            <person name="Sanders W.S."/>
            <person name="Peterson D.G."/>
            <person name="Frelichowski J.E."/>
            <person name="Scheffler J.A."/>
            <person name="Scheffler B.E."/>
            <person name="Wendel J.F."/>
        </authorList>
    </citation>
    <scope>NUCLEOTIDE SEQUENCE [LARGE SCALE GENOMIC DNA]</scope>
    <source>
        <strain evidence="1">157</strain>
        <tissue evidence="1">Leaf</tissue>
    </source>
</reference>
<gene>
    <name evidence="1" type="ORF">Golob_011075</name>
</gene>
<organism evidence="1 2">
    <name type="scientific">Gossypium lobatum</name>
    <dbReference type="NCBI Taxonomy" id="34289"/>
    <lineage>
        <taxon>Eukaryota</taxon>
        <taxon>Viridiplantae</taxon>
        <taxon>Streptophyta</taxon>
        <taxon>Embryophyta</taxon>
        <taxon>Tracheophyta</taxon>
        <taxon>Spermatophyta</taxon>
        <taxon>Magnoliopsida</taxon>
        <taxon>eudicotyledons</taxon>
        <taxon>Gunneridae</taxon>
        <taxon>Pentapetalae</taxon>
        <taxon>rosids</taxon>
        <taxon>malvids</taxon>
        <taxon>Malvales</taxon>
        <taxon>Malvaceae</taxon>
        <taxon>Malvoideae</taxon>
        <taxon>Gossypium</taxon>
    </lineage>
</organism>
<comment type="caution">
    <text evidence="1">The sequence shown here is derived from an EMBL/GenBank/DDBJ whole genome shotgun (WGS) entry which is preliminary data.</text>
</comment>
<feature type="non-terminal residue" evidence="1">
    <location>
        <position position="1"/>
    </location>
</feature>
<evidence type="ECO:0000313" key="1">
    <source>
        <dbReference type="EMBL" id="MBA0566242.1"/>
    </source>
</evidence>